<keyword evidence="1 5" id="KW-0963">Cytoplasm</keyword>
<dbReference type="PANTHER" id="PTHR30008:SF0">
    <property type="entry name" value="EXODEOXYRIBONUCLEASE 7 LARGE SUBUNIT"/>
    <property type="match status" value="1"/>
</dbReference>
<dbReference type="InterPro" id="IPR003753">
    <property type="entry name" value="Exonuc_VII_L"/>
</dbReference>
<dbReference type="Proteomes" id="UP000599523">
    <property type="component" value="Unassembled WGS sequence"/>
</dbReference>
<comment type="subcellular location">
    <subcellularLocation>
        <location evidence="5 6">Cytoplasm</location>
    </subcellularLocation>
</comment>
<reference evidence="10" key="1">
    <citation type="submission" date="2019-12" db="EMBL/GenBank/DDBJ databases">
        <title>Comparative genomics gives insights into the taxonomy of the Azoarcus-Aromatoleum group and reveals separate origins of nif in the plant-associated Azoarcus and non-plant-associated Aromatoleum sub-groups.</title>
        <authorList>
            <person name="Lafos M."/>
            <person name="Maluk M."/>
            <person name="Batista M."/>
            <person name="Junghare M."/>
            <person name="Carmona M."/>
            <person name="Faoro H."/>
            <person name="Cruz L.M."/>
            <person name="Battistoni F."/>
            <person name="De Souza E."/>
            <person name="Pedrosa F."/>
            <person name="Chen W.-M."/>
            <person name="Poole P.S."/>
            <person name="Dixon R.A."/>
            <person name="James E.K."/>
        </authorList>
    </citation>
    <scope>NUCLEOTIDE SEQUENCE</scope>
    <source>
        <strain evidence="10">NSC3</strain>
    </source>
</reference>
<dbReference type="EC" id="3.1.11.6" evidence="5"/>
<keyword evidence="3 5" id="KW-0378">Hydrolase</keyword>
<dbReference type="CDD" id="cd04489">
    <property type="entry name" value="ExoVII_LU_OBF"/>
    <property type="match status" value="1"/>
</dbReference>
<dbReference type="GO" id="GO:0005737">
    <property type="term" value="C:cytoplasm"/>
    <property type="evidence" value="ECO:0007669"/>
    <property type="project" value="UniProtKB-SubCell"/>
</dbReference>
<protein>
    <recommendedName>
        <fullName evidence="5">Exodeoxyribonuclease 7 large subunit</fullName>
        <ecNumber evidence="5">3.1.11.6</ecNumber>
    </recommendedName>
    <alternativeName>
        <fullName evidence="5">Exodeoxyribonuclease VII large subunit</fullName>
        <shortName evidence="5">Exonuclease VII large subunit</shortName>
    </alternativeName>
</protein>
<comment type="catalytic activity">
    <reaction evidence="5 6">
        <text>Exonucleolytic cleavage in either 5'- to 3'- or 3'- to 5'-direction to yield nucleoside 5'-phosphates.</text>
        <dbReference type="EC" id="3.1.11.6"/>
    </reaction>
</comment>
<comment type="caution">
    <text evidence="10">The sequence shown here is derived from an EMBL/GenBank/DDBJ whole genome shotgun (WGS) entry which is preliminary data.</text>
</comment>
<comment type="function">
    <text evidence="5">Bidirectionally degrades single-stranded DNA into large acid-insoluble oligonucleotides, which are then degraded further into small acid-soluble oligonucleotides.</text>
</comment>
<dbReference type="PANTHER" id="PTHR30008">
    <property type="entry name" value="EXODEOXYRIBONUCLEASE 7 LARGE SUBUNIT"/>
    <property type="match status" value="1"/>
</dbReference>
<dbReference type="InterPro" id="IPR020579">
    <property type="entry name" value="Exonuc_VII_lsu_C"/>
</dbReference>
<keyword evidence="2 5" id="KW-0540">Nuclease</keyword>
<sequence>MLTVSELNRLARRTLEQRFPLLQVAGEISNLTRAASGHVYFTLKDEQAQVRCTMWRSKAQLLAFRPENGMQVEARALVTLYEVRGDFQLSIEGLRQAGAGNLFEAFLRLKTRLEAEGLFDPTRKRALPRFPRRIGIITSPAAAAFQDVLVTLRRRAPNLQVVLYPAAVQGETAALQLRQALAAASDRASDDQIDLVLLVRGGGSIEDLNAFNDEALARVIRASRVPVISGVGHETDFTIADFAADARAPTPTGAAELASGGYFDAGQRLLQLEQGLQRTMQRRLDTLAQRLDRASLRLRHPRERIAAEVERCEQLRERLARARSRMVERNQARLEMLAVRIRALCPTIGPAREHLERLSRRLTEAAARLIADRQRRTDTLAVQLELLAPQAVLARGYSIARDRQGHIVRSIDDLAQGDALEIQLHDGRVNTRVEATHKGA</sequence>
<evidence type="ECO:0000256" key="7">
    <source>
        <dbReference type="SAM" id="Coils"/>
    </source>
</evidence>
<evidence type="ECO:0000256" key="6">
    <source>
        <dbReference type="RuleBase" id="RU004355"/>
    </source>
</evidence>
<dbReference type="HAMAP" id="MF_00378">
    <property type="entry name" value="Exonuc_7_L"/>
    <property type="match status" value="1"/>
</dbReference>
<evidence type="ECO:0000313" key="10">
    <source>
        <dbReference type="EMBL" id="NMG02458.1"/>
    </source>
</evidence>
<feature type="domain" description="Exonuclease VII large subunit C-terminal" evidence="8">
    <location>
        <begin position="118"/>
        <end position="431"/>
    </location>
</feature>
<keyword evidence="4 5" id="KW-0269">Exonuclease</keyword>
<dbReference type="InterPro" id="IPR025824">
    <property type="entry name" value="OB-fold_nuc-bd_dom"/>
</dbReference>
<feature type="coiled-coil region" evidence="7">
    <location>
        <begin position="302"/>
        <end position="332"/>
    </location>
</feature>
<evidence type="ECO:0000256" key="4">
    <source>
        <dbReference type="ARBA" id="ARBA00022839"/>
    </source>
</evidence>
<evidence type="ECO:0000313" key="11">
    <source>
        <dbReference type="Proteomes" id="UP000599523"/>
    </source>
</evidence>
<evidence type="ECO:0000256" key="3">
    <source>
        <dbReference type="ARBA" id="ARBA00022801"/>
    </source>
</evidence>
<evidence type="ECO:0000256" key="2">
    <source>
        <dbReference type="ARBA" id="ARBA00022722"/>
    </source>
</evidence>
<evidence type="ECO:0000259" key="9">
    <source>
        <dbReference type="Pfam" id="PF13742"/>
    </source>
</evidence>
<dbReference type="GO" id="GO:0003676">
    <property type="term" value="F:nucleic acid binding"/>
    <property type="evidence" value="ECO:0007669"/>
    <property type="project" value="InterPro"/>
</dbReference>
<evidence type="ECO:0000259" key="8">
    <source>
        <dbReference type="Pfam" id="PF02601"/>
    </source>
</evidence>
<feature type="domain" description="OB-fold nucleic acid binding" evidence="9">
    <location>
        <begin position="2"/>
        <end position="94"/>
    </location>
</feature>
<dbReference type="GO" id="GO:0008855">
    <property type="term" value="F:exodeoxyribonuclease VII activity"/>
    <property type="evidence" value="ECO:0007669"/>
    <property type="project" value="UniProtKB-UniRule"/>
</dbReference>
<evidence type="ECO:0000256" key="5">
    <source>
        <dbReference type="HAMAP-Rule" id="MF_00378"/>
    </source>
</evidence>
<dbReference type="Pfam" id="PF13742">
    <property type="entry name" value="tRNA_anti_2"/>
    <property type="match status" value="1"/>
</dbReference>
<gene>
    <name evidence="5" type="primary">xseA</name>
    <name evidence="10" type="ORF">GPA21_05680</name>
</gene>
<dbReference type="AlphaFoldDB" id="A0A972F6P2"/>
<dbReference type="NCBIfam" id="TIGR00237">
    <property type="entry name" value="xseA"/>
    <property type="match status" value="1"/>
</dbReference>
<comment type="subunit">
    <text evidence="5">Heterooligomer composed of large and small subunits.</text>
</comment>
<comment type="similarity">
    <text evidence="5 6">Belongs to the XseA family.</text>
</comment>
<evidence type="ECO:0000256" key="1">
    <source>
        <dbReference type="ARBA" id="ARBA00022490"/>
    </source>
</evidence>
<keyword evidence="11" id="KW-1185">Reference proteome</keyword>
<dbReference type="EMBL" id="WTVM01000023">
    <property type="protein sequence ID" value="NMG02458.1"/>
    <property type="molecule type" value="Genomic_DNA"/>
</dbReference>
<dbReference type="Pfam" id="PF02601">
    <property type="entry name" value="Exonuc_VII_L"/>
    <property type="match status" value="1"/>
</dbReference>
<accession>A0A972F6P2</accession>
<dbReference type="GO" id="GO:0006308">
    <property type="term" value="P:DNA catabolic process"/>
    <property type="evidence" value="ECO:0007669"/>
    <property type="project" value="UniProtKB-UniRule"/>
</dbReference>
<keyword evidence="7" id="KW-0175">Coiled coil</keyword>
<name>A0A972F6P2_9RHOO</name>
<organism evidence="10 11">
    <name type="scientific">Azoarcus taiwanensis</name>
    <dbReference type="NCBI Taxonomy" id="666964"/>
    <lineage>
        <taxon>Bacteria</taxon>
        <taxon>Pseudomonadati</taxon>
        <taxon>Pseudomonadota</taxon>
        <taxon>Betaproteobacteria</taxon>
        <taxon>Rhodocyclales</taxon>
        <taxon>Zoogloeaceae</taxon>
        <taxon>Azoarcus</taxon>
    </lineage>
</organism>
<dbReference type="GO" id="GO:0009318">
    <property type="term" value="C:exodeoxyribonuclease VII complex"/>
    <property type="evidence" value="ECO:0007669"/>
    <property type="project" value="UniProtKB-UniRule"/>
</dbReference>
<proteinExistence type="inferred from homology"/>